<dbReference type="GO" id="GO:0016971">
    <property type="term" value="F:flavin-dependent sulfhydryl oxidase activity"/>
    <property type="evidence" value="ECO:0007669"/>
    <property type="project" value="InterPro"/>
</dbReference>
<dbReference type="GO" id="GO:0005739">
    <property type="term" value="C:mitochondrion"/>
    <property type="evidence" value="ECO:0007669"/>
    <property type="project" value="TreeGrafter"/>
</dbReference>
<dbReference type="EMBL" id="MN739078">
    <property type="protein sequence ID" value="QHS87172.1"/>
    <property type="molecule type" value="Genomic_DNA"/>
</dbReference>
<evidence type="ECO:0000256" key="2">
    <source>
        <dbReference type="ARBA" id="ARBA00012512"/>
    </source>
</evidence>
<dbReference type="SUPFAM" id="SSF69000">
    <property type="entry name" value="FAD-dependent thiol oxidase"/>
    <property type="match status" value="1"/>
</dbReference>
<dbReference type="PANTHER" id="PTHR12645">
    <property type="entry name" value="ALR/ERV"/>
    <property type="match status" value="1"/>
</dbReference>
<feature type="domain" description="ERV/ALR sulfhydryl oxidase" evidence="7">
    <location>
        <begin position="1"/>
        <end position="103"/>
    </location>
</feature>
<dbReference type="PANTHER" id="PTHR12645:SF0">
    <property type="entry name" value="FAD-LINKED SULFHYDRYL OXIDASE ALR"/>
    <property type="match status" value="1"/>
</dbReference>
<evidence type="ECO:0000313" key="8">
    <source>
        <dbReference type="EMBL" id="QHS87172.1"/>
    </source>
</evidence>
<accession>A0A6C0B552</accession>
<dbReference type="EC" id="1.8.3.2" evidence="2"/>
<comment type="cofactor">
    <cofactor evidence="1">
        <name>FAD</name>
        <dbReference type="ChEBI" id="CHEBI:57692"/>
    </cofactor>
</comment>
<evidence type="ECO:0000256" key="4">
    <source>
        <dbReference type="ARBA" id="ARBA00022827"/>
    </source>
</evidence>
<evidence type="ECO:0000256" key="1">
    <source>
        <dbReference type="ARBA" id="ARBA00001974"/>
    </source>
</evidence>
<dbReference type="Gene3D" id="1.20.120.310">
    <property type="entry name" value="ERV/ALR sulfhydryl oxidase domain"/>
    <property type="match status" value="1"/>
</dbReference>
<dbReference type="InterPro" id="IPR036774">
    <property type="entry name" value="ERV/ALR_sulphydryl_oxid_sf"/>
</dbReference>
<proteinExistence type="predicted"/>
<evidence type="ECO:0000259" key="7">
    <source>
        <dbReference type="PROSITE" id="PS51324"/>
    </source>
</evidence>
<dbReference type="InterPro" id="IPR017905">
    <property type="entry name" value="ERV/ALR_sulphydryl_oxidase"/>
</dbReference>
<protein>
    <recommendedName>
        <fullName evidence="2">thiol oxidase</fullName>
        <ecNumber evidence="2">1.8.3.2</ecNumber>
    </recommendedName>
</protein>
<dbReference type="InterPro" id="IPR039799">
    <property type="entry name" value="ALR/ERV"/>
</dbReference>
<sequence>MTKGWGPLGWATLHSISALYPDNPTDLEQEMFSRWLLSFTATILCPSCMQHFTDTIAAYTLINPGWKSSRRGVLEFVMRAHNSVNARNRGRVYSFEDSMAELVVFLPEDTATTRRREYLTYIRSDWMRNMTMSGISMVPKLRELNVIEDSYWSKRSFQWSDLSVFSDINVSPLSNPTSTLSSSGTFIPRLNPSSTFTFRNIGKIGPRSALR</sequence>
<reference evidence="8" key="1">
    <citation type="journal article" date="2020" name="Nature">
        <title>Giant virus diversity and host interactions through global metagenomics.</title>
        <authorList>
            <person name="Schulz F."/>
            <person name="Roux S."/>
            <person name="Paez-Espino D."/>
            <person name="Jungbluth S."/>
            <person name="Walsh D.A."/>
            <person name="Denef V.J."/>
            <person name="McMahon K.D."/>
            <person name="Konstantinidis K.T."/>
            <person name="Eloe-Fadrosh E.A."/>
            <person name="Kyrpides N.C."/>
            <person name="Woyke T."/>
        </authorList>
    </citation>
    <scope>NUCLEOTIDE SEQUENCE</scope>
    <source>
        <strain evidence="8">GVMAG-M-3300009684-20</strain>
    </source>
</reference>
<dbReference type="AlphaFoldDB" id="A0A6C0B552"/>
<dbReference type="Pfam" id="PF04777">
    <property type="entry name" value="Evr1_Alr"/>
    <property type="match status" value="1"/>
</dbReference>
<dbReference type="PROSITE" id="PS51324">
    <property type="entry name" value="ERV_ALR"/>
    <property type="match status" value="1"/>
</dbReference>
<name>A0A6C0B552_9ZZZZ</name>
<keyword evidence="3" id="KW-0285">Flavoprotein</keyword>
<evidence type="ECO:0000256" key="5">
    <source>
        <dbReference type="ARBA" id="ARBA00023002"/>
    </source>
</evidence>
<dbReference type="GO" id="GO:0050660">
    <property type="term" value="F:flavin adenine dinucleotide binding"/>
    <property type="evidence" value="ECO:0007669"/>
    <property type="project" value="TreeGrafter"/>
</dbReference>
<keyword evidence="6" id="KW-1015">Disulfide bond</keyword>
<evidence type="ECO:0000256" key="3">
    <source>
        <dbReference type="ARBA" id="ARBA00022630"/>
    </source>
</evidence>
<keyword evidence="4" id="KW-0274">FAD</keyword>
<evidence type="ECO:0000256" key="6">
    <source>
        <dbReference type="ARBA" id="ARBA00023157"/>
    </source>
</evidence>
<keyword evidence="5" id="KW-0560">Oxidoreductase</keyword>
<organism evidence="8">
    <name type="scientific">viral metagenome</name>
    <dbReference type="NCBI Taxonomy" id="1070528"/>
    <lineage>
        <taxon>unclassified sequences</taxon>
        <taxon>metagenomes</taxon>
        <taxon>organismal metagenomes</taxon>
    </lineage>
</organism>